<dbReference type="GO" id="GO:0000795">
    <property type="term" value="C:synaptonemal complex"/>
    <property type="evidence" value="ECO:0007669"/>
    <property type="project" value="InterPro"/>
</dbReference>
<feature type="non-terminal residue" evidence="7">
    <location>
        <position position="1"/>
    </location>
</feature>
<evidence type="ECO:0000256" key="3">
    <source>
        <dbReference type="ARBA" id="ARBA00023254"/>
    </source>
</evidence>
<dbReference type="InterPro" id="IPR026676">
    <property type="entry name" value="SYCE1"/>
</dbReference>
<comment type="similarity">
    <text evidence="1">Belongs to the SYCE family.</text>
</comment>
<dbReference type="Proteomes" id="UP001190640">
    <property type="component" value="Chromosome 19"/>
</dbReference>
<reference evidence="7" key="1">
    <citation type="submission" date="2025-08" db="UniProtKB">
        <authorList>
            <consortium name="RefSeq"/>
        </authorList>
    </citation>
    <scope>IDENTIFICATION</scope>
    <source>
        <tissue evidence="7">Blood</tissue>
    </source>
</reference>
<feature type="compositionally biased region" description="Basic and acidic residues" evidence="5">
    <location>
        <begin position="86"/>
        <end position="102"/>
    </location>
</feature>
<evidence type="ECO:0000256" key="5">
    <source>
        <dbReference type="SAM" id="MobiDB-lite"/>
    </source>
</evidence>
<evidence type="ECO:0000313" key="6">
    <source>
        <dbReference type="Proteomes" id="UP001190640"/>
    </source>
</evidence>
<dbReference type="GeneID" id="129345962"/>
<keyword evidence="3" id="KW-0469">Meiosis</keyword>
<keyword evidence="6" id="KW-1185">Reference proteome</keyword>
<dbReference type="Pfam" id="PF15233">
    <property type="entry name" value="SYCE1"/>
    <property type="match status" value="1"/>
</dbReference>
<protein>
    <submittedName>
        <fullName evidence="7">Synaptonemal complex central element protein 1-like</fullName>
    </submittedName>
</protein>
<dbReference type="PANTHER" id="PTHR21731">
    <property type="entry name" value="SYNAPTONEMAL COMPLEX CENTRAL ELEMENT PROTEIN 1-LIKE"/>
    <property type="match status" value="1"/>
</dbReference>
<dbReference type="KEGG" id="emc:129345962"/>
<evidence type="ECO:0000256" key="1">
    <source>
        <dbReference type="ARBA" id="ARBA00010094"/>
    </source>
</evidence>
<evidence type="ECO:0000256" key="4">
    <source>
        <dbReference type="SAM" id="Coils"/>
    </source>
</evidence>
<proteinExistence type="inferred from homology"/>
<feature type="region of interest" description="Disordered" evidence="5">
    <location>
        <begin position="86"/>
        <end position="109"/>
    </location>
</feature>
<feature type="coiled-coil region" evidence="4">
    <location>
        <begin position="216"/>
        <end position="250"/>
    </location>
</feature>
<dbReference type="PANTHER" id="PTHR21731:SF1">
    <property type="entry name" value="SYNAPTONEMAL COMPLEX CENTRAL ELEMENT PROTEIN 1-LIKE"/>
    <property type="match status" value="1"/>
</dbReference>
<sequence length="257" mass="30431">PDSWDFTSKMEEITSLVKQMQNAGNLDPRIEDLVTKINELQQAVKIMSEELCEANEQSATLQKELEKLNEEESRLEEILNEKKAVRKNMERHSEEREAEMKRQQKLNLESQQRIEELETKIQEEKLKQRKQRMEFEQCLEELMEKHKSLWECHVREKPVTEADKELLLIEEKQIQENLACVQRELDLQRCSPVNDERKFLKSPEASDATALFQEENKKAKEHLEATFKENSDLQERCRRLTAELENLTMQDGGTEED</sequence>
<accession>A0AA97LM03</accession>
<name>A0AA97LM03_EUBMA</name>
<dbReference type="AlphaFoldDB" id="A0AA97LM03"/>
<dbReference type="RefSeq" id="XP_054859172.1">
    <property type="nucleotide sequence ID" value="XM_055003197.1"/>
</dbReference>
<evidence type="ECO:0000313" key="7">
    <source>
        <dbReference type="RefSeq" id="XP_054859172.1"/>
    </source>
</evidence>
<keyword evidence="2 4" id="KW-0175">Coiled coil</keyword>
<dbReference type="GO" id="GO:0007130">
    <property type="term" value="P:synaptonemal complex assembly"/>
    <property type="evidence" value="ECO:0007669"/>
    <property type="project" value="InterPro"/>
</dbReference>
<evidence type="ECO:0000256" key="2">
    <source>
        <dbReference type="ARBA" id="ARBA00023054"/>
    </source>
</evidence>
<gene>
    <name evidence="7" type="primary">LOC129345962</name>
</gene>
<organism evidence="6 7">
    <name type="scientific">Eublepharis macularius</name>
    <name type="common">Leopard gecko</name>
    <name type="synonym">Cyrtodactylus macularius</name>
    <dbReference type="NCBI Taxonomy" id="481883"/>
    <lineage>
        <taxon>Eukaryota</taxon>
        <taxon>Metazoa</taxon>
        <taxon>Chordata</taxon>
        <taxon>Craniata</taxon>
        <taxon>Vertebrata</taxon>
        <taxon>Euteleostomi</taxon>
        <taxon>Lepidosauria</taxon>
        <taxon>Squamata</taxon>
        <taxon>Bifurcata</taxon>
        <taxon>Gekkota</taxon>
        <taxon>Eublepharidae</taxon>
        <taxon>Eublepharinae</taxon>
        <taxon>Eublepharis</taxon>
    </lineage>
</organism>